<evidence type="ECO:0000256" key="1">
    <source>
        <dbReference type="ARBA" id="ARBA00000900"/>
    </source>
</evidence>
<dbReference type="PANTHER" id="PTHR46905">
    <property type="entry name" value="RING-H2 FINGER PROTEIN ATL78"/>
    <property type="match status" value="1"/>
</dbReference>
<evidence type="ECO:0000256" key="4">
    <source>
        <dbReference type="ARBA" id="ARBA00012483"/>
    </source>
</evidence>
<keyword evidence="7" id="KW-0479">Metal-binding</keyword>
<dbReference type="EC" id="2.3.2.27" evidence="4"/>
<evidence type="ECO:0000256" key="2">
    <source>
        <dbReference type="ARBA" id="ARBA00004167"/>
    </source>
</evidence>
<reference evidence="17" key="1">
    <citation type="journal article" date="2016" name="Proc. Natl. Acad. Sci. U.S.A.">
        <title>Chromosome-level assembly of Arabidopsis thaliana Ler reveals the extent of translocation and inversion polymorphisms.</title>
        <authorList>
            <person name="Zapata L."/>
            <person name="Ding J."/>
            <person name="Willing E.M."/>
            <person name="Hartwig B."/>
            <person name="Bezdan D."/>
            <person name="Jiao W.B."/>
            <person name="Patel V."/>
            <person name="Velikkakam James G."/>
            <person name="Koornneef M."/>
            <person name="Ossowski S."/>
            <person name="Schneeberger K."/>
        </authorList>
    </citation>
    <scope>NUCLEOTIDE SEQUENCE [LARGE SCALE GENOMIC DNA]</scope>
    <source>
        <strain evidence="17">cv. Landsberg erecta</strain>
    </source>
</reference>
<name>A0A178VMY8_ARATH</name>
<dbReference type="GO" id="GO:0016020">
    <property type="term" value="C:membrane"/>
    <property type="evidence" value="ECO:0007669"/>
    <property type="project" value="UniProtKB-SubCell"/>
</dbReference>
<evidence type="ECO:0000256" key="5">
    <source>
        <dbReference type="ARBA" id="ARBA00022679"/>
    </source>
</evidence>
<dbReference type="InterPro" id="IPR001841">
    <property type="entry name" value="Znf_RING"/>
</dbReference>
<evidence type="ECO:0000256" key="7">
    <source>
        <dbReference type="ARBA" id="ARBA00022723"/>
    </source>
</evidence>
<proteinExistence type="inferred from homology"/>
<gene>
    <name evidence="16" type="ordered locus">AXX17_At3g20330</name>
</gene>
<evidence type="ECO:0000256" key="8">
    <source>
        <dbReference type="ARBA" id="ARBA00022771"/>
    </source>
</evidence>
<organism evidence="16 17">
    <name type="scientific">Arabidopsis thaliana</name>
    <name type="common">Mouse-ear cress</name>
    <dbReference type="NCBI Taxonomy" id="3702"/>
    <lineage>
        <taxon>Eukaryota</taxon>
        <taxon>Viridiplantae</taxon>
        <taxon>Streptophyta</taxon>
        <taxon>Embryophyta</taxon>
        <taxon>Tracheophyta</taxon>
        <taxon>Spermatophyta</taxon>
        <taxon>Magnoliopsida</taxon>
        <taxon>eudicotyledons</taxon>
        <taxon>Gunneridae</taxon>
        <taxon>Pentapetalae</taxon>
        <taxon>rosids</taxon>
        <taxon>malvids</taxon>
        <taxon>Brassicales</taxon>
        <taxon>Brassicaceae</taxon>
        <taxon>Camelineae</taxon>
        <taxon>Arabidopsis</taxon>
    </lineage>
</organism>
<keyword evidence="11" id="KW-1133">Transmembrane helix</keyword>
<dbReference type="PhylomeDB" id="A0A178VMY8"/>
<dbReference type="Pfam" id="PF13639">
    <property type="entry name" value="zf-RING_2"/>
    <property type="match status" value="1"/>
</dbReference>
<keyword evidence="12" id="KW-0472">Membrane</keyword>
<dbReference type="OMA" id="LVRNSHC"/>
<dbReference type="SUPFAM" id="SSF57850">
    <property type="entry name" value="RING/U-box"/>
    <property type="match status" value="1"/>
</dbReference>
<dbReference type="GO" id="GO:0016567">
    <property type="term" value="P:protein ubiquitination"/>
    <property type="evidence" value="ECO:0007669"/>
    <property type="project" value="UniProtKB-UniPathway"/>
</dbReference>
<comment type="subcellular location">
    <subcellularLocation>
        <location evidence="2">Membrane</location>
        <topology evidence="2">Single-pass membrane protein</topology>
    </subcellularLocation>
</comment>
<dbReference type="UniPathway" id="UPA00143"/>
<evidence type="ECO:0000256" key="3">
    <source>
        <dbReference type="ARBA" id="ARBA00004906"/>
    </source>
</evidence>
<dbReference type="InterPro" id="IPR044602">
    <property type="entry name" value="ATL10/ATL72-79-like"/>
</dbReference>
<evidence type="ECO:0000256" key="6">
    <source>
        <dbReference type="ARBA" id="ARBA00022692"/>
    </source>
</evidence>
<dbReference type="ExpressionAtlas" id="A0A178VMY8">
    <property type="expression patterns" value="baseline and differential"/>
</dbReference>
<dbReference type="EMBL" id="LUHQ01000003">
    <property type="protein sequence ID" value="OAP06821.1"/>
    <property type="molecule type" value="Genomic_DNA"/>
</dbReference>
<feature type="domain" description="RING-type" evidence="15">
    <location>
        <begin position="79"/>
        <end position="121"/>
    </location>
</feature>
<evidence type="ECO:0000256" key="11">
    <source>
        <dbReference type="ARBA" id="ARBA00022989"/>
    </source>
</evidence>
<dbReference type="Proteomes" id="UP000078284">
    <property type="component" value="Chromosome 3"/>
</dbReference>
<comment type="similarity">
    <text evidence="13">Belongs to the RING-type zinc finger family. ATL subfamily.</text>
</comment>
<sequence length="141" mass="15950">MNEDALEAVRSRTFFAILTVFYSIFRCCLAYCNKGDDDHLIHPSHSLHVIKATGINPSVLLSIPVVSFNANAFKDNIECVVCLSKFIDEDKARVLPSCNHCFHFDFTDTWLHSDYTCPNCRKNVEEIQNHELSLSPNPNSG</sequence>
<comment type="catalytic activity">
    <reaction evidence="1">
        <text>S-ubiquitinyl-[E2 ubiquitin-conjugating enzyme]-L-cysteine + [acceptor protein]-L-lysine = [E2 ubiquitin-conjugating enzyme]-L-cysteine + N(6)-ubiquitinyl-[acceptor protein]-L-lysine.</text>
        <dbReference type="EC" id="2.3.2.27"/>
    </reaction>
</comment>
<dbReference type="SMR" id="A0A178VMY8"/>
<dbReference type="GO" id="GO:0008270">
    <property type="term" value="F:zinc ion binding"/>
    <property type="evidence" value="ECO:0007669"/>
    <property type="project" value="UniProtKB-KW"/>
</dbReference>
<dbReference type="PANTHER" id="PTHR46905:SF7">
    <property type="entry name" value="RING-H2 FINGER PROTEIN ATL78"/>
    <property type="match status" value="1"/>
</dbReference>
<keyword evidence="5" id="KW-0808">Transferase</keyword>
<dbReference type="AlphaFoldDB" id="A0A178VMY8"/>
<comment type="caution">
    <text evidence="16">The sequence shown here is derived from an EMBL/GenBank/DDBJ whole genome shotgun (WGS) entry which is preliminary data.</text>
</comment>
<dbReference type="InterPro" id="IPR013083">
    <property type="entry name" value="Znf_RING/FYVE/PHD"/>
</dbReference>
<dbReference type="Gene3D" id="3.30.40.10">
    <property type="entry name" value="Zinc/RING finger domain, C3HC4 (zinc finger)"/>
    <property type="match status" value="1"/>
</dbReference>
<dbReference type="GO" id="GO:0061630">
    <property type="term" value="F:ubiquitin protein ligase activity"/>
    <property type="evidence" value="ECO:0007669"/>
    <property type="project" value="UniProtKB-EC"/>
</dbReference>
<comment type="pathway">
    <text evidence="3">Protein modification; protein ubiquitination.</text>
</comment>
<accession>A0A178VMY8</accession>
<evidence type="ECO:0000256" key="9">
    <source>
        <dbReference type="ARBA" id="ARBA00022786"/>
    </source>
</evidence>
<evidence type="ECO:0000256" key="10">
    <source>
        <dbReference type="ARBA" id="ARBA00022833"/>
    </source>
</evidence>
<dbReference type="PROSITE" id="PS50089">
    <property type="entry name" value="ZF_RING_2"/>
    <property type="match status" value="1"/>
</dbReference>
<dbReference type="KEGG" id="ath:AT3G19140"/>
<evidence type="ECO:0000259" key="15">
    <source>
        <dbReference type="PROSITE" id="PS50089"/>
    </source>
</evidence>
<keyword evidence="10" id="KW-0862">Zinc</keyword>
<protein>
    <recommendedName>
        <fullName evidence="4">RING-type E3 ubiquitin transferase</fullName>
        <ecNumber evidence="4">2.3.2.27</ecNumber>
    </recommendedName>
</protein>
<keyword evidence="8 14" id="KW-0863">Zinc-finger</keyword>
<evidence type="ECO:0000256" key="14">
    <source>
        <dbReference type="PROSITE-ProRule" id="PRU00175"/>
    </source>
</evidence>
<keyword evidence="9" id="KW-0833">Ubl conjugation pathway</keyword>
<evidence type="ECO:0000313" key="16">
    <source>
        <dbReference type="EMBL" id="OAP06821.1"/>
    </source>
</evidence>
<evidence type="ECO:0000256" key="12">
    <source>
        <dbReference type="ARBA" id="ARBA00023136"/>
    </source>
</evidence>
<evidence type="ECO:0000256" key="13">
    <source>
        <dbReference type="ARBA" id="ARBA00024209"/>
    </source>
</evidence>
<evidence type="ECO:0000313" key="17">
    <source>
        <dbReference type="Proteomes" id="UP000078284"/>
    </source>
</evidence>
<keyword evidence="6" id="KW-0812">Transmembrane</keyword>